<dbReference type="EMBL" id="MG869619">
    <property type="protein sequence ID" value="AWD72199.1"/>
    <property type="molecule type" value="Genomic_DNA"/>
</dbReference>
<organism evidence="1">
    <name type="scientific">Polaromonas sp. H1N</name>
    <dbReference type="NCBI Taxonomy" id="1840283"/>
    <lineage>
        <taxon>Bacteria</taxon>
        <taxon>Pseudomonadati</taxon>
        <taxon>Pseudomonadota</taxon>
        <taxon>Betaproteobacteria</taxon>
        <taxon>Burkholderiales</taxon>
        <taxon>Comamonadaceae</taxon>
        <taxon>Polaromonas</taxon>
    </lineage>
</organism>
<geneLocation type="plasmid" evidence="1">
    <name>pH1NP1</name>
</geneLocation>
<accession>A0A2S1FIM0</accession>
<keyword evidence="1" id="KW-0614">Plasmid</keyword>
<sequence>MTALLRRVITGSAFVLIPHLCAAQHVVCGLGPPPGSSDFDSWSAKTEQQRQSLGYLLVCESFLDRYRYEAQIAGDTAVRRKLAFEPHGLDGSLFNSLEFLGSIADGFGDRGAAMYRRVFRGTEGEIITLQEFSLQGGASVRTTRDDGHLRLRGTDAQLSIVQAASGKGFAQLTWQEDSTYFEATIDRGLDSGRSKERLVATAASLPRYGQGTSKK</sequence>
<reference evidence="1" key="1">
    <citation type="submission" date="2018-01" db="EMBL/GenBank/DDBJ databases">
        <title>Plasmids of psychrophilic Polaromonas spp. isolated from Arctic and Antarctic glaciers.</title>
        <authorList>
            <person name="Dziewit L."/>
            <person name="Ciok A."/>
        </authorList>
    </citation>
    <scope>NUCLEOTIDE SEQUENCE</scope>
    <source>
        <plasmid evidence="1">pH1NP1</plasmid>
    </source>
</reference>
<name>A0A2S1FIM0_9BURK</name>
<protein>
    <submittedName>
        <fullName evidence="1">Uncharacterized protein</fullName>
    </submittedName>
</protein>
<evidence type="ECO:0000313" key="1">
    <source>
        <dbReference type="EMBL" id="AWD72199.1"/>
    </source>
</evidence>
<proteinExistence type="predicted"/>
<dbReference type="AlphaFoldDB" id="A0A2S1FIM0"/>
<gene>
    <name evidence="1" type="ORF">pH1NP1_p022</name>
</gene>